<evidence type="ECO:0000313" key="10">
    <source>
        <dbReference type="Proteomes" id="UP001348817"/>
    </source>
</evidence>
<feature type="domain" description="Sulfatase N-terminal" evidence="8">
    <location>
        <begin position="26"/>
        <end position="348"/>
    </location>
</feature>
<evidence type="ECO:0000256" key="4">
    <source>
        <dbReference type="ARBA" id="ARBA00022729"/>
    </source>
</evidence>
<dbReference type="Pfam" id="PF00884">
    <property type="entry name" value="Sulfatase"/>
    <property type="match status" value="1"/>
</dbReference>
<name>A0AAU9DJI0_9BACT</name>
<sequence>MKKSILSLLALLLANTAFSAGEKRKPNIVFILADDLGYDDVGYMSQNPKLRTPNIDALASEGMVFTDAYASCPVCSPTRASLLTGKYPASLRLTCHIPGMGMEKYLKRMNKGHKLMEAEFVDRLPEGSVTLAQALSDNGYETAFIGKWHLAGEGSVKTKAGVVDANLHPDRYGFGTNIGGCAYGQPKSYFSPYRNATLKDGPDGEYLTDRLGDEACKFIKKNKDNPFFLYLSTYTIHTPLQAPDSTVKKNGGDRYLSMIDKLDQNVGKVLRTLKASGLEENTLVIFYSDNGGMGANKPLRGAKGSLWEGGVRVPLIVKWPGKTAPNTRNGSLVTSPDFYPTILDIADIGSRKYSFLEGKSIRKVLVKNSEETDRAIFWHFPHHRKETDNSMGGAMREGDWKLIWNYETEKIRLFNLKDDLAETTDLAAKYPKKTEAMKKKLKRWLRRSEANMPLPNPDYVKM</sequence>
<evidence type="ECO:0000256" key="6">
    <source>
        <dbReference type="ARBA" id="ARBA00022837"/>
    </source>
</evidence>
<dbReference type="KEGG" id="fax:FUAX_37970"/>
<dbReference type="PROSITE" id="PS00523">
    <property type="entry name" value="SULFATASE_1"/>
    <property type="match status" value="1"/>
</dbReference>
<evidence type="ECO:0000313" key="9">
    <source>
        <dbReference type="EMBL" id="BDD11365.1"/>
    </source>
</evidence>
<gene>
    <name evidence="9" type="ORF">FUAX_37970</name>
</gene>
<dbReference type="AlphaFoldDB" id="A0AAU9DJI0"/>
<dbReference type="InterPro" id="IPR050738">
    <property type="entry name" value="Sulfatase"/>
</dbReference>
<dbReference type="SUPFAM" id="SSF53649">
    <property type="entry name" value="Alkaline phosphatase-like"/>
    <property type="match status" value="1"/>
</dbReference>
<dbReference type="PANTHER" id="PTHR42693">
    <property type="entry name" value="ARYLSULFATASE FAMILY MEMBER"/>
    <property type="match status" value="1"/>
</dbReference>
<dbReference type="InterPro" id="IPR017850">
    <property type="entry name" value="Alkaline_phosphatase_core_sf"/>
</dbReference>
<dbReference type="GO" id="GO:0004065">
    <property type="term" value="F:arylsulfatase activity"/>
    <property type="evidence" value="ECO:0007669"/>
    <property type="project" value="TreeGrafter"/>
</dbReference>
<reference evidence="9 10" key="1">
    <citation type="submission" date="2021-12" db="EMBL/GenBank/DDBJ databases">
        <title>Genome sequencing of bacteria with rrn-lacking chromosome and rrn-plasmid.</title>
        <authorList>
            <person name="Anda M."/>
            <person name="Iwasaki W."/>
        </authorList>
    </citation>
    <scope>NUCLEOTIDE SEQUENCE [LARGE SCALE GENOMIC DNA]</scope>
    <source>
        <strain evidence="9 10">DSM 100852</strain>
    </source>
</reference>
<accession>A0AAU9DJI0</accession>
<feature type="signal peptide" evidence="7">
    <location>
        <begin position="1"/>
        <end position="19"/>
    </location>
</feature>
<evidence type="ECO:0000256" key="5">
    <source>
        <dbReference type="ARBA" id="ARBA00022801"/>
    </source>
</evidence>
<evidence type="ECO:0000256" key="7">
    <source>
        <dbReference type="SAM" id="SignalP"/>
    </source>
</evidence>
<dbReference type="Gene3D" id="3.30.1120.10">
    <property type="match status" value="1"/>
</dbReference>
<comment type="similarity">
    <text evidence="2">Belongs to the sulfatase family.</text>
</comment>
<dbReference type="GO" id="GO:0046872">
    <property type="term" value="F:metal ion binding"/>
    <property type="evidence" value="ECO:0007669"/>
    <property type="project" value="UniProtKB-KW"/>
</dbReference>
<organism evidence="9 10">
    <name type="scientific">Fulvitalea axinellae</name>
    <dbReference type="NCBI Taxonomy" id="1182444"/>
    <lineage>
        <taxon>Bacteria</taxon>
        <taxon>Pseudomonadati</taxon>
        <taxon>Bacteroidota</taxon>
        <taxon>Cytophagia</taxon>
        <taxon>Cytophagales</taxon>
        <taxon>Persicobacteraceae</taxon>
        <taxon>Fulvitalea</taxon>
    </lineage>
</organism>
<comment type="cofactor">
    <cofactor evidence="1">
        <name>Ca(2+)</name>
        <dbReference type="ChEBI" id="CHEBI:29108"/>
    </cofactor>
</comment>
<dbReference type="PROSITE" id="PS00149">
    <property type="entry name" value="SULFATASE_2"/>
    <property type="match status" value="1"/>
</dbReference>
<dbReference type="Gene3D" id="3.40.720.10">
    <property type="entry name" value="Alkaline Phosphatase, subunit A"/>
    <property type="match status" value="1"/>
</dbReference>
<dbReference type="PANTHER" id="PTHR42693:SF42">
    <property type="entry name" value="ARYLSULFATASE G"/>
    <property type="match status" value="1"/>
</dbReference>
<keyword evidence="10" id="KW-1185">Reference proteome</keyword>
<keyword evidence="3" id="KW-0479">Metal-binding</keyword>
<keyword evidence="6" id="KW-0106">Calcium</keyword>
<protein>
    <submittedName>
        <fullName evidence="9">Sulfatase</fullName>
    </submittedName>
</protein>
<dbReference type="Proteomes" id="UP001348817">
    <property type="component" value="Chromosome"/>
</dbReference>
<dbReference type="InterPro" id="IPR024607">
    <property type="entry name" value="Sulfatase_CS"/>
</dbReference>
<dbReference type="RefSeq" id="WP_338392864.1">
    <property type="nucleotide sequence ID" value="NZ_AP025314.1"/>
</dbReference>
<proteinExistence type="inferred from homology"/>
<evidence type="ECO:0000256" key="1">
    <source>
        <dbReference type="ARBA" id="ARBA00001913"/>
    </source>
</evidence>
<evidence type="ECO:0000259" key="8">
    <source>
        <dbReference type="Pfam" id="PF00884"/>
    </source>
</evidence>
<dbReference type="InterPro" id="IPR000917">
    <property type="entry name" value="Sulfatase_N"/>
</dbReference>
<evidence type="ECO:0000256" key="2">
    <source>
        <dbReference type="ARBA" id="ARBA00008779"/>
    </source>
</evidence>
<dbReference type="CDD" id="cd16144">
    <property type="entry name" value="ARS_like"/>
    <property type="match status" value="1"/>
</dbReference>
<keyword evidence="5" id="KW-0378">Hydrolase</keyword>
<dbReference type="EMBL" id="AP025314">
    <property type="protein sequence ID" value="BDD11365.1"/>
    <property type="molecule type" value="Genomic_DNA"/>
</dbReference>
<feature type="chain" id="PRO_5043616913" evidence="7">
    <location>
        <begin position="20"/>
        <end position="462"/>
    </location>
</feature>
<evidence type="ECO:0000256" key="3">
    <source>
        <dbReference type="ARBA" id="ARBA00022723"/>
    </source>
</evidence>
<keyword evidence="4 7" id="KW-0732">Signal</keyword>